<organism evidence="4 5">
    <name type="scientific">Candidatus Gottesmanbacteria bacterium RIFCSPHIGHO2_01_FULL_47_48</name>
    <dbReference type="NCBI Taxonomy" id="1798381"/>
    <lineage>
        <taxon>Bacteria</taxon>
        <taxon>Candidatus Gottesmaniibacteriota</taxon>
    </lineage>
</organism>
<dbReference type="AlphaFoldDB" id="A0A1F6A165"/>
<gene>
    <name evidence="4" type="ORF">A2721_00405</name>
</gene>
<evidence type="ECO:0000313" key="4">
    <source>
        <dbReference type="EMBL" id="OGG18393.1"/>
    </source>
</evidence>
<evidence type="ECO:0000256" key="2">
    <source>
        <dbReference type="ARBA" id="ARBA00022801"/>
    </source>
</evidence>
<feature type="domain" description="Nudix hydrolase" evidence="3">
    <location>
        <begin position="26"/>
        <end position="125"/>
    </location>
</feature>
<proteinExistence type="predicted"/>
<dbReference type="InterPro" id="IPR015797">
    <property type="entry name" value="NUDIX_hydrolase-like_dom_sf"/>
</dbReference>
<dbReference type="Gene3D" id="3.90.79.10">
    <property type="entry name" value="Nucleoside Triphosphate Pyrophosphohydrolase"/>
    <property type="match status" value="1"/>
</dbReference>
<comment type="cofactor">
    <cofactor evidence="1">
        <name>Mg(2+)</name>
        <dbReference type="ChEBI" id="CHEBI:18420"/>
    </cofactor>
</comment>
<comment type="caution">
    <text evidence="4">The sequence shown here is derived from an EMBL/GenBank/DDBJ whole genome shotgun (WGS) entry which is preliminary data.</text>
</comment>
<reference evidence="4 5" key="1">
    <citation type="journal article" date="2016" name="Nat. Commun.">
        <title>Thousands of microbial genomes shed light on interconnected biogeochemical processes in an aquifer system.</title>
        <authorList>
            <person name="Anantharaman K."/>
            <person name="Brown C.T."/>
            <person name="Hug L.A."/>
            <person name="Sharon I."/>
            <person name="Castelle C.J."/>
            <person name="Probst A.J."/>
            <person name="Thomas B.C."/>
            <person name="Singh A."/>
            <person name="Wilkins M.J."/>
            <person name="Karaoz U."/>
            <person name="Brodie E.L."/>
            <person name="Williams K.H."/>
            <person name="Hubbard S.S."/>
            <person name="Banfield J.F."/>
        </authorList>
    </citation>
    <scope>NUCLEOTIDE SEQUENCE [LARGE SCALE GENOMIC DNA]</scope>
</reference>
<evidence type="ECO:0000259" key="3">
    <source>
        <dbReference type="Pfam" id="PF00293"/>
    </source>
</evidence>
<dbReference type="Proteomes" id="UP000177871">
    <property type="component" value="Unassembled WGS sequence"/>
</dbReference>
<dbReference type="Pfam" id="PF00293">
    <property type="entry name" value="NUDIX"/>
    <property type="match status" value="1"/>
</dbReference>
<keyword evidence="2" id="KW-0378">Hydrolase</keyword>
<name>A0A1F6A165_9BACT</name>
<evidence type="ECO:0000313" key="5">
    <source>
        <dbReference type="Proteomes" id="UP000177871"/>
    </source>
</evidence>
<sequence length="150" mass="18060">MEKKIKIRVRLVIISKEKLLLSYVKDEDFYFYIGGKMEFGETVEDACIREVKEECDEAKFEFKKILYVRDFIRPEENEHSLELYVLGEIDKFGELEKFPDPEFPDNHFQTWVDLKKLPKINVKPKNLTRRILQDYKREFPEGAVYLKTIE</sequence>
<evidence type="ECO:0000256" key="1">
    <source>
        <dbReference type="ARBA" id="ARBA00001946"/>
    </source>
</evidence>
<dbReference type="SUPFAM" id="SSF55811">
    <property type="entry name" value="Nudix"/>
    <property type="match status" value="1"/>
</dbReference>
<protein>
    <recommendedName>
        <fullName evidence="3">Nudix hydrolase domain-containing protein</fullName>
    </recommendedName>
</protein>
<dbReference type="PANTHER" id="PTHR43046:SF14">
    <property type="entry name" value="MUTT_NUDIX FAMILY PROTEIN"/>
    <property type="match status" value="1"/>
</dbReference>
<dbReference type="GO" id="GO:0016787">
    <property type="term" value="F:hydrolase activity"/>
    <property type="evidence" value="ECO:0007669"/>
    <property type="project" value="UniProtKB-KW"/>
</dbReference>
<dbReference type="EMBL" id="MFJK01000015">
    <property type="protein sequence ID" value="OGG18393.1"/>
    <property type="molecule type" value="Genomic_DNA"/>
</dbReference>
<dbReference type="STRING" id="1798381.A2721_00405"/>
<dbReference type="InterPro" id="IPR000086">
    <property type="entry name" value="NUDIX_hydrolase_dom"/>
</dbReference>
<accession>A0A1F6A165</accession>
<dbReference type="PANTHER" id="PTHR43046">
    <property type="entry name" value="GDP-MANNOSE MANNOSYL HYDROLASE"/>
    <property type="match status" value="1"/>
</dbReference>